<name>A0A7D5H4V8_9PSED</name>
<evidence type="ECO:0000313" key="2">
    <source>
        <dbReference type="Proteomes" id="UP000509568"/>
    </source>
</evidence>
<dbReference type="Proteomes" id="UP000509568">
    <property type="component" value="Chromosome"/>
</dbReference>
<accession>A0A7D5H4V8</accession>
<gene>
    <name evidence="1" type="ORF">HWQ56_19795</name>
</gene>
<dbReference type="AlphaFoldDB" id="A0A7D5H4V8"/>
<evidence type="ECO:0000313" key="1">
    <source>
        <dbReference type="EMBL" id="QKZ07745.1"/>
    </source>
</evidence>
<organism evidence="1 2">
    <name type="scientific">Pseudomonas eucalypticola</name>
    <dbReference type="NCBI Taxonomy" id="2599595"/>
    <lineage>
        <taxon>Bacteria</taxon>
        <taxon>Pseudomonadati</taxon>
        <taxon>Pseudomonadota</taxon>
        <taxon>Gammaproteobacteria</taxon>
        <taxon>Pseudomonadales</taxon>
        <taxon>Pseudomonadaceae</taxon>
        <taxon>Pseudomonas</taxon>
    </lineage>
</organism>
<dbReference type="KEGG" id="pez:HWQ56_19795"/>
<keyword evidence="2" id="KW-1185">Reference proteome</keyword>
<proteinExistence type="predicted"/>
<dbReference type="RefSeq" id="WP_158159087.1">
    <property type="nucleotide sequence ID" value="NZ_CP056030.1"/>
</dbReference>
<protein>
    <submittedName>
        <fullName evidence="1">Peptidase C39 family protein</fullName>
    </submittedName>
</protein>
<dbReference type="EMBL" id="CP056030">
    <property type="protein sequence ID" value="QKZ07745.1"/>
    <property type="molecule type" value="Genomic_DNA"/>
</dbReference>
<reference evidence="1 2" key="1">
    <citation type="submission" date="2020-06" db="EMBL/GenBank/DDBJ databases">
        <title>Pseudomonas eucalypticola sp. nov., an endophyte of Eucalyptus dunnii leaves with biocontrol ability of eucalyptus leaf blight.</title>
        <authorList>
            <person name="Liu Y."/>
            <person name="Song Z."/>
            <person name="Zeng H."/>
            <person name="Lu M."/>
            <person name="Wang X."/>
            <person name="Lian X."/>
            <person name="Zhang Q."/>
        </authorList>
    </citation>
    <scope>NUCLEOTIDE SEQUENCE [LARGE SCALE GENOMIC DNA]</scope>
    <source>
        <strain evidence="1 2">NP-1</strain>
    </source>
</reference>
<sequence>MVLAIAGCAGHPPPAPPIQGLPDRVELNSVPFFRGDTEQGASMALASALSQQGVIITPGLLDASLHLPGGEDRLQASLAATAQAYGMVVYPLQDDLPALFAQVAAGYPVLLRYTEGSIWTSPRYALLVGYDRYKQHVLLRSGNERRKLMDFAHFNSAWKDAGHWAVLVQKPGQLPANVDRQRWLKAANDLAQAGQEQAAAQATRALNTR</sequence>